<dbReference type="SUPFAM" id="SSF46689">
    <property type="entry name" value="Homeodomain-like"/>
    <property type="match status" value="1"/>
</dbReference>
<dbReference type="PANTHER" id="PTHR47506:SF1">
    <property type="entry name" value="HTH-TYPE TRANSCRIPTIONAL REGULATOR YJDC"/>
    <property type="match status" value="1"/>
</dbReference>
<dbReference type="PRINTS" id="PR00455">
    <property type="entry name" value="HTHTETR"/>
</dbReference>
<accession>A0A1D8GJ39</accession>
<reference evidence="6 7" key="1">
    <citation type="submission" date="2016-09" db="EMBL/GenBank/DDBJ databases">
        <title>Genomic analysis reveals versatility of anaerobic energy metabolism of Geosporobacter ferrireducens IRF9 of phylum Firmicutes.</title>
        <authorList>
            <person name="Kim S.-J."/>
        </authorList>
    </citation>
    <scope>NUCLEOTIDE SEQUENCE [LARGE SCALE GENOMIC DNA]</scope>
    <source>
        <strain evidence="6 7">IRF9</strain>
    </source>
</reference>
<dbReference type="FunFam" id="1.10.10.60:FF:000141">
    <property type="entry name" value="TetR family transcriptional regulator"/>
    <property type="match status" value="1"/>
</dbReference>
<feature type="DNA-binding region" description="H-T-H motif" evidence="4">
    <location>
        <begin position="29"/>
        <end position="48"/>
    </location>
</feature>
<dbReference type="STRING" id="1424294.Gferi_15995"/>
<keyword evidence="2 4" id="KW-0238">DNA-binding</keyword>
<dbReference type="InterPro" id="IPR001647">
    <property type="entry name" value="HTH_TetR"/>
</dbReference>
<sequence length="200" mass="23813">MQILKDEINEKILKAAKTFFLDIGFEKASMSMIAKEAGVSKSNLYNYFSSKEEIFYALTEEAYIQINNTMENLLRHDSEDCFQLEKFTALMTKELIVLLTKYREEILLILDRSIGTKFENAKEEIIHRLEKHMKWEFKQYHITLENEDWFFAHYISTSLIEGLLEIIRHNQSDMWIQNNVKMLVGYYIYGYSYFFADSIS</sequence>
<evidence type="ECO:0000259" key="5">
    <source>
        <dbReference type="PROSITE" id="PS50977"/>
    </source>
</evidence>
<evidence type="ECO:0000256" key="3">
    <source>
        <dbReference type="ARBA" id="ARBA00023163"/>
    </source>
</evidence>
<dbReference type="InterPro" id="IPR009057">
    <property type="entry name" value="Homeodomain-like_sf"/>
</dbReference>
<evidence type="ECO:0000256" key="1">
    <source>
        <dbReference type="ARBA" id="ARBA00023015"/>
    </source>
</evidence>
<dbReference type="EMBL" id="CP017269">
    <property type="protein sequence ID" value="AOT70931.1"/>
    <property type="molecule type" value="Genomic_DNA"/>
</dbReference>
<dbReference type="KEGG" id="gfe:Gferi_15995"/>
<keyword evidence="7" id="KW-1185">Reference proteome</keyword>
<dbReference type="RefSeq" id="WP_069978229.1">
    <property type="nucleotide sequence ID" value="NZ_CP017269.1"/>
</dbReference>
<dbReference type="GO" id="GO:0003677">
    <property type="term" value="F:DNA binding"/>
    <property type="evidence" value="ECO:0007669"/>
    <property type="project" value="UniProtKB-UniRule"/>
</dbReference>
<proteinExistence type="predicted"/>
<dbReference type="PANTHER" id="PTHR47506">
    <property type="entry name" value="TRANSCRIPTIONAL REGULATORY PROTEIN"/>
    <property type="match status" value="1"/>
</dbReference>
<keyword evidence="3" id="KW-0804">Transcription</keyword>
<gene>
    <name evidence="6" type="ORF">Gferi_15995</name>
</gene>
<evidence type="ECO:0000313" key="6">
    <source>
        <dbReference type="EMBL" id="AOT70931.1"/>
    </source>
</evidence>
<dbReference type="Proteomes" id="UP000095743">
    <property type="component" value="Chromosome"/>
</dbReference>
<name>A0A1D8GJ39_9FIRM</name>
<dbReference type="AlphaFoldDB" id="A0A1D8GJ39"/>
<organism evidence="6 7">
    <name type="scientific">Geosporobacter ferrireducens</name>
    <dbReference type="NCBI Taxonomy" id="1424294"/>
    <lineage>
        <taxon>Bacteria</taxon>
        <taxon>Bacillati</taxon>
        <taxon>Bacillota</taxon>
        <taxon>Clostridia</taxon>
        <taxon>Peptostreptococcales</taxon>
        <taxon>Thermotaleaceae</taxon>
        <taxon>Geosporobacter</taxon>
    </lineage>
</organism>
<feature type="domain" description="HTH tetR-type" evidence="5">
    <location>
        <begin position="6"/>
        <end position="66"/>
    </location>
</feature>
<evidence type="ECO:0000256" key="2">
    <source>
        <dbReference type="ARBA" id="ARBA00023125"/>
    </source>
</evidence>
<keyword evidence="1" id="KW-0805">Transcription regulation</keyword>
<evidence type="ECO:0000313" key="7">
    <source>
        <dbReference type="Proteomes" id="UP000095743"/>
    </source>
</evidence>
<dbReference type="Gene3D" id="1.10.357.10">
    <property type="entry name" value="Tetracycline Repressor, domain 2"/>
    <property type="match status" value="1"/>
</dbReference>
<protein>
    <recommendedName>
        <fullName evidence="5">HTH tetR-type domain-containing protein</fullName>
    </recommendedName>
</protein>
<evidence type="ECO:0000256" key="4">
    <source>
        <dbReference type="PROSITE-ProRule" id="PRU00335"/>
    </source>
</evidence>
<dbReference type="Pfam" id="PF00440">
    <property type="entry name" value="TetR_N"/>
    <property type="match status" value="1"/>
</dbReference>
<dbReference type="PROSITE" id="PS50977">
    <property type="entry name" value="HTH_TETR_2"/>
    <property type="match status" value="1"/>
</dbReference>
<dbReference type="OrthoDB" id="494991at2"/>
<dbReference type="GO" id="GO:0045892">
    <property type="term" value="P:negative regulation of DNA-templated transcription"/>
    <property type="evidence" value="ECO:0007669"/>
    <property type="project" value="UniProtKB-ARBA"/>
</dbReference>